<feature type="region of interest" description="Disordered" evidence="6">
    <location>
        <begin position="361"/>
        <end position="401"/>
    </location>
</feature>
<dbReference type="OrthoDB" id="300780at2759"/>
<dbReference type="Gene3D" id="2.20.20.110">
    <property type="entry name" value="Rad4, beta-hairpin domain BHD1"/>
    <property type="match status" value="1"/>
</dbReference>
<feature type="domain" description="Rad4 beta-hairpin" evidence="8">
    <location>
        <begin position="607"/>
        <end position="673"/>
    </location>
</feature>
<dbReference type="Pfam" id="PF10404">
    <property type="entry name" value="BHD_2"/>
    <property type="match status" value="1"/>
</dbReference>
<feature type="compositionally biased region" description="Basic and acidic residues" evidence="6">
    <location>
        <begin position="36"/>
        <end position="48"/>
    </location>
</feature>
<keyword evidence="3" id="KW-0227">DNA damage</keyword>
<evidence type="ECO:0000256" key="2">
    <source>
        <dbReference type="ARBA" id="ARBA00009525"/>
    </source>
</evidence>
<keyword evidence="5" id="KW-0539">Nucleus</keyword>
<dbReference type="SMART" id="SM01031">
    <property type="entry name" value="BHD_2"/>
    <property type="match status" value="1"/>
</dbReference>
<dbReference type="InterPro" id="IPR042488">
    <property type="entry name" value="Rad4_BHD3_sf"/>
</dbReference>
<evidence type="ECO:0000256" key="6">
    <source>
        <dbReference type="SAM" id="MobiDB-lite"/>
    </source>
</evidence>
<dbReference type="InterPro" id="IPR036985">
    <property type="entry name" value="Transglutaminase-like_sf"/>
</dbReference>
<feature type="region of interest" description="Disordered" evidence="6">
    <location>
        <begin position="851"/>
        <end position="1034"/>
    </location>
</feature>
<evidence type="ECO:0000259" key="7">
    <source>
        <dbReference type="SMART" id="SM01030"/>
    </source>
</evidence>
<feature type="compositionally biased region" description="Acidic residues" evidence="6">
    <location>
        <begin position="1018"/>
        <end position="1034"/>
    </location>
</feature>
<dbReference type="InterPro" id="IPR038765">
    <property type="entry name" value="Papain-like_cys_pep_sf"/>
</dbReference>
<dbReference type="PANTHER" id="PTHR12135:SF0">
    <property type="entry name" value="DNA REPAIR PROTEIN COMPLEMENTING XP-C CELLS"/>
    <property type="match status" value="1"/>
</dbReference>
<feature type="compositionally biased region" description="Basic residues" evidence="6">
    <location>
        <begin position="628"/>
        <end position="637"/>
    </location>
</feature>
<feature type="compositionally biased region" description="Pro residues" evidence="6">
    <location>
        <begin position="991"/>
        <end position="1002"/>
    </location>
</feature>
<feature type="compositionally biased region" description="Acidic residues" evidence="6">
    <location>
        <begin position="964"/>
        <end position="984"/>
    </location>
</feature>
<evidence type="ECO:0000256" key="5">
    <source>
        <dbReference type="ARBA" id="ARBA00023242"/>
    </source>
</evidence>
<keyword evidence="11" id="KW-1185">Reference proteome</keyword>
<evidence type="ECO:0000313" key="11">
    <source>
        <dbReference type="Proteomes" id="UP000799771"/>
    </source>
</evidence>
<evidence type="ECO:0000256" key="4">
    <source>
        <dbReference type="ARBA" id="ARBA00023204"/>
    </source>
</evidence>
<dbReference type="Pfam" id="PF03835">
    <property type="entry name" value="Rad4"/>
    <property type="match status" value="1"/>
</dbReference>
<dbReference type="Pfam" id="PF10403">
    <property type="entry name" value="BHD_1"/>
    <property type="match status" value="1"/>
</dbReference>
<dbReference type="GO" id="GO:0006289">
    <property type="term" value="P:nucleotide-excision repair"/>
    <property type="evidence" value="ECO:0007669"/>
    <property type="project" value="InterPro"/>
</dbReference>
<dbReference type="GO" id="GO:0006298">
    <property type="term" value="P:mismatch repair"/>
    <property type="evidence" value="ECO:0007669"/>
    <property type="project" value="TreeGrafter"/>
</dbReference>
<organism evidence="10 11">
    <name type="scientific">Dothidotthia symphoricarpi CBS 119687</name>
    <dbReference type="NCBI Taxonomy" id="1392245"/>
    <lineage>
        <taxon>Eukaryota</taxon>
        <taxon>Fungi</taxon>
        <taxon>Dikarya</taxon>
        <taxon>Ascomycota</taxon>
        <taxon>Pezizomycotina</taxon>
        <taxon>Dothideomycetes</taxon>
        <taxon>Pleosporomycetidae</taxon>
        <taxon>Pleosporales</taxon>
        <taxon>Dothidotthiaceae</taxon>
        <taxon>Dothidotthia</taxon>
    </lineage>
</organism>
<feature type="region of interest" description="Disordered" evidence="6">
    <location>
        <begin position="623"/>
        <end position="653"/>
    </location>
</feature>
<dbReference type="SMART" id="SM01030">
    <property type="entry name" value="BHD_1"/>
    <property type="match status" value="1"/>
</dbReference>
<dbReference type="InterPro" id="IPR018328">
    <property type="entry name" value="Rad4_beta-hairpin_dom3"/>
</dbReference>
<proteinExistence type="inferred from homology"/>
<dbReference type="PANTHER" id="PTHR12135">
    <property type="entry name" value="DNA REPAIR PROTEIN XP-C / RAD4"/>
    <property type="match status" value="1"/>
</dbReference>
<keyword evidence="4" id="KW-0234">DNA repair</keyword>
<sequence>MAGARGRLHKKTTAAATPRRSSRRTKAAQQDEEVPDVYREMLYEERASKTGSVDDDSRPLKKRKTAPSQRAISPVSPPLEVEPSRDPVSTVSSPAPAPSPVKASSQLPSHTRAQATATSEVDLDEEPHTSGRVKQTIIDSDESDDSDVEWENALGDGEDSDDQDDGEDAAPEIGDISITIGGNKSIENESKRKVRRRAITSVDKKRRLDIHKMHVLCLLYHVHRRNVWCNDGRVQSALRKLVPPKTLANLVPNPDFTQYQTSKRFVEGMNELKILWSKRFKATAQGMYKPRWAEADTEARPFSDFDELDDPMDRDDFRKAAHTLRGSQDVGAQLFCALLRTIGVEARLVCSLQPLPFASAAQPTTPLKPTSHKNTIIVDPYNNRESSTPSKPKPSGPSRPKKLSRLERIMGERHPVLHNTGTAPKKQKAFHSPYPVYWVEAFNSAHQKWVPIDPLSTFTVNAPEKLEPPLSFAQNSLTYAIAFEDDYAAKDITRRYAKAYNAKTRKFRVECTSDGDKWWKRTMKFFKRSLKLDRDQVEDAALSRKEAAEGIPKSVQDFKGHPVYVLERHLRHNEVIHPLNQVGKVNCGTAMTPKMEPIYRRKDVHIVRSADKWYRLGRDVQGGEQPLKHAKPKKGRRPSISIGMPIDPDDDEQEDDLGTPLYAHFQTTLYTPPPVVNGRVPRNAYGNLDLYVPSMCPPGGTHLRHKLAAKASRIVGVDCADAVTGFSFKGRHGTAVIQGVVVAAEFSDAVQAVIEGLEYEVEAAELAARSAEAVRLWRRFFLGLRIAQRVNAMVIDGERGPGGDVQGAITREDRALAEAEMAGGFFPEDAEREFPVAFAGGFAPHAAVEHADADDAGGGGFLPESSPNPEDEDEDEEQSEPERREVHAERRVPALPREHSFESSILDAHVFRVPRRMGRGSEVVVEEDEDEDDGEDSFESDFSDGDVPLPLGDGGQSKEGGGEGIEEGMEEETGGGDGEGDVDMVDVTAPLPSPAPAPPSPPSSASASASDTNSLPLEDPEDEDADPDWLVDAT</sequence>
<feature type="compositionally biased region" description="Basic and acidic residues" evidence="6">
    <location>
        <begin position="880"/>
        <end position="901"/>
    </location>
</feature>
<dbReference type="SUPFAM" id="SSF54001">
    <property type="entry name" value="Cysteine proteinases"/>
    <property type="match status" value="1"/>
</dbReference>
<name>A0A6A6AGM3_9PLEO</name>
<reference evidence="10" key="1">
    <citation type="journal article" date="2020" name="Stud. Mycol.">
        <title>101 Dothideomycetes genomes: a test case for predicting lifestyles and emergence of pathogens.</title>
        <authorList>
            <person name="Haridas S."/>
            <person name="Albert R."/>
            <person name="Binder M."/>
            <person name="Bloem J."/>
            <person name="Labutti K."/>
            <person name="Salamov A."/>
            <person name="Andreopoulos B."/>
            <person name="Baker S."/>
            <person name="Barry K."/>
            <person name="Bills G."/>
            <person name="Bluhm B."/>
            <person name="Cannon C."/>
            <person name="Castanera R."/>
            <person name="Culley D."/>
            <person name="Daum C."/>
            <person name="Ezra D."/>
            <person name="Gonzalez J."/>
            <person name="Henrissat B."/>
            <person name="Kuo A."/>
            <person name="Liang C."/>
            <person name="Lipzen A."/>
            <person name="Lutzoni F."/>
            <person name="Magnuson J."/>
            <person name="Mondo S."/>
            <person name="Nolan M."/>
            <person name="Ohm R."/>
            <person name="Pangilinan J."/>
            <person name="Park H.-J."/>
            <person name="Ramirez L."/>
            <person name="Alfaro M."/>
            <person name="Sun H."/>
            <person name="Tritt A."/>
            <person name="Yoshinaga Y."/>
            <person name="Zwiers L.-H."/>
            <person name="Turgeon B."/>
            <person name="Goodwin S."/>
            <person name="Spatafora J."/>
            <person name="Crous P."/>
            <person name="Grigoriev I."/>
        </authorList>
    </citation>
    <scope>NUCLEOTIDE SEQUENCE</scope>
    <source>
        <strain evidence="10">CBS 119687</strain>
    </source>
</reference>
<evidence type="ECO:0000256" key="3">
    <source>
        <dbReference type="ARBA" id="ARBA00022763"/>
    </source>
</evidence>
<feature type="compositionally biased region" description="Low complexity" evidence="6">
    <location>
        <begin position="87"/>
        <end position="105"/>
    </location>
</feature>
<feature type="domain" description="Rad4 beta-hairpin" evidence="9">
    <location>
        <begin position="680"/>
        <end position="754"/>
    </location>
</feature>
<dbReference type="InterPro" id="IPR004583">
    <property type="entry name" value="DNA_repair_Rad4"/>
</dbReference>
<feature type="compositionally biased region" description="Acidic residues" evidence="6">
    <location>
        <begin position="139"/>
        <end position="170"/>
    </location>
</feature>
<feature type="compositionally biased region" description="Polar residues" evidence="6">
    <location>
        <begin position="361"/>
        <end position="374"/>
    </location>
</feature>
<accession>A0A6A6AGM3</accession>
<protein>
    <submittedName>
        <fullName evidence="10">Rad4-domain-containing protein</fullName>
    </submittedName>
</protein>
<dbReference type="Gene3D" id="3.30.70.2460">
    <property type="entry name" value="Rad4, beta-hairpin domain BHD3"/>
    <property type="match status" value="1"/>
</dbReference>
<feature type="compositionally biased region" description="Basic residues" evidence="6">
    <location>
        <begin position="1"/>
        <end position="12"/>
    </location>
</feature>
<evidence type="ECO:0000256" key="1">
    <source>
        <dbReference type="ARBA" id="ARBA00004123"/>
    </source>
</evidence>
<feature type="compositionally biased region" description="Acidic residues" evidence="6">
    <location>
        <begin position="924"/>
        <end position="944"/>
    </location>
</feature>
<comment type="subcellular location">
    <subcellularLocation>
        <location evidence="1">Nucleus</location>
    </subcellularLocation>
</comment>
<dbReference type="EMBL" id="ML977504">
    <property type="protein sequence ID" value="KAF2130198.1"/>
    <property type="molecule type" value="Genomic_DNA"/>
</dbReference>
<feature type="region of interest" description="Disordered" evidence="6">
    <location>
        <begin position="1"/>
        <end position="192"/>
    </location>
</feature>
<dbReference type="SMART" id="SM01032">
    <property type="entry name" value="BHD_3"/>
    <property type="match status" value="1"/>
</dbReference>
<gene>
    <name evidence="10" type="ORF">P153DRAFT_365836</name>
</gene>
<dbReference type="InterPro" id="IPR018327">
    <property type="entry name" value="BHD_2"/>
</dbReference>
<dbReference type="Pfam" id="PF10405">
    <property type="entry name" value="BHD_3"/>
    <property type="match status" value="1"/>
</dbReference>
<feature type="domain" description="Rad4 beta-hairpin" evidence="7">
    <location>
        <begin position="547"/>
        <end position="605"/>
    </location>
</feature>
<dbReference type="GO" id="GO:0003684">
    <property type="term" value="F:damaged DNA binding"/>
    <property type="evidence" value="ECO:0007669"/>
    <property type="project" value="InterPro"/>
</dbReference>
<evidence type="ECO:0000259" key="8">
    <source>
        <dbReference type="SMART" id="SM01031"/>
    </source>
</evidence>
<feature type="compositionally biased region" description="Acidic residues" evidence="6">
    <location>
        <begin position="869"/>
        <end position="879"/>
    </location>
</feature>
<feature type="compositionally biased region" description="Gly residues" evidence="6">
    <location>
        <begin position="952"/>
        <end position="963"/>
    </location>
</feature>
<evidence type="ECO:0000259" key="9">
    <source>
        <dbReference type="SMART" id="SM01032"/>
    </source>
</evidence>
<dbReference type="GO" id="GO:0071942">
    <property type="term" value="C:XPC complex"/>
    <property type="evidence" value="ECO:0007669"/>
    <property type="project" value="TreeGrafter"/>
</dbReference>
<dbReference type="RefSeq" id="XP_033524585.1">
    <property type="nucleotide sequence ID" value="XM_033667906.1"/>
</dbReference>
<dbReference type="Gene3D" id="3.30.60.290">
    <property type="entry name" value="Rad4, beta-hairpin domain BHD2"/>
    <property type="match status" value="1"/>
</dbReference>
<dbReference type="GO" id="GO:0000111">
    <property type="term" value="C:nucleotide-excision repair factor 2 complex"/>
    <property type="evidence" value="ECO:0007669"/>
    <property type="project" value="TreeGrafter"/>
</dbReference>
<dbReference type="AlphaFoldDB" id="A0A6A6AGM3"/>
<comment type="similarity">
    <text evidence="2">Belongs to the XPC family.</text>
</comment>
<feature type="compositionally biased region" description="Polar residues" evidence="6">
    <location>
        <begin position="106"/>
        <end position="119"/>
    </location>
</feature>
<dbReference type="GO" id="GO:0003697">
    <property type="term" value="F:single-stranded DNA binding"/>
    <property type="evidence" value="ECO:0007669"/>
    <property type="project" value="TreeGrafter"/>
</dbReference>
<dbReference type="Gene3D" id="3.90.260.10">
    <property type="entry name" value="Transglutaminase-like"/>
    <property type="match status" value="1"/>
</dbReference>
<dbReference type="InterPro" id="IPR018325">
    <property type="entry name" value="Rad4/PNGase_transGLS-fold"/>
</dbReference>
<dbReference type="GeneID" id="54408338"/>
<dbReference type="Proteomes" id="UP000799771">
    <property type="component" value="Unassembled WGS sequence"/>
</dbReference>
<dbReference type="GO" id="GO:0005737">
    <property type="term" value="C:cytoplasm"/>
    <property type="evidence" value="ECO:0007669"/>
    <property type="project" value="TreeGrafter"/>
</dbReference>
<dbReference type="InterPro" id="IPR018326">
    <property type="entry name" value="Rad4_beta-hairpin_dom1"/>
</dbReference>
<evidence type="ECO:0000313" key="10">
    <source>
        <dbReference type="EMBL" id="KAF2130198.1"/>
    </source>
</evidence>